<proteinExistence type="predicted"/>
<feature type="transmembrane region" description="Helical" evidence="1">
    <location>
        <begin position="269"/>
        <end position="295"/>
    </location>
</feature>
<reference evidence="2" key="1">
    <citation type="submission" date="2021-03" db="EMBL/GenBank/DDBJ databases">
        <authorList>
            <person name="Li Z."/>
            <person name="Yang C."/>
        </authorList>
    </citation>
    <scope>NUCLEOTIDE SEQUENCE</scope>
    <source>
        <strain evidence="2">Dzin_1.0</strain>
        <tissue evidence="2">Leaf</tissue>
    </source>
</reference>
<reference evidence="2" key="2">
    <citation type="journal article" date="2022" name="Hortic Res">
        <title>The genome of Dioscorea zingiberensis sheds light on the biosynthesis, origin and evolution of the medicinally important diosgenin saponins.</title>
        <authorList>
            <person name="Li Y."/>
            <person name="Tan C."/>
            <person name="Li Z."/>
            <person name="Guo J."/>
            <person name="Li S."/>
            <person name="Chen X."/>
            <person name="Wang C."/>
            <person name="Dai X."/>
            <person name="Yang H."/>
            <person name="Song W."/>
            <person name="Hou L."/>
            <person name="Xu J."/>
            <person name="Tong Z."/>
            <person name="Xu A."/>
            <person name="Yuan X."/>
            <person name="Wang W."/>
            <person name="Yang Q."/>
            <person name="Chen L."/>
            <person name="Sun Z."/>
            <person name="Wang K."/>
            <person name="Pan B."/>
            <person name="Chen J."/>
            <person name="Bao Y."/>
            <person name="Liu F."/>
            <person name="Qi X."/>
            <person name="Gang D.R."/>
            <person name="Wen J."/>
            <person name="Li J."/>
        </authorList>
    </citation>
    <scope>NUCLEOTIDE SEQUENCE</scope>
    <source>
        <strain evidence="2">Dzin_1.0</strain>
    </source>
</reference>
<sequence length="334" mass="37400">MDREPEELQFIGFFGVFQEAYKLVLSWRRIFSKIVLTLVLPLSLIFLFHIYISSILFAKIRRNEHALEYTPDGSAAEDRILSRLASEWTAYLLFKGVYLLGVLIFALLSTSAVVYSVACVYTAKDLTFPKVMAVVPKVWKRLMVTFLWTFLILLAYNTVTILLAIALLVITGTSTAGVVVLVLILLAYTVGLVYISVVWHLASVISVLEDSCGIAAMRKSRVLIRGKLWLAIGIFLLLNLSFLAIEIAFKKLVAEGGRKGYGVGPRIGYGALMLSLLCMLILLGLVIQTVIYFVCKSFHHESIDKSSLADHLEVYLGEYVPLRGKDVQMEQYQV</sequence>
<gene>
    <name evidence="2" type="ORF">J5N97_020051</name>
</gene>
<keyword evidence="1" id="KW-1133">Transmembrane helix</keyword>
<organism evidence="2 3">
    <name type="scientific">Dioscorea zingiberensis</name>
    <dbReference type="NCBI Taxonomy" id="325984"/>
    <lineage>
        <taxon>Eukaryota</taxon>
        <taxon>Viridiplantae</taxon>
        <taxon>Streptophyta</taxon>
        <taxon>Embryophyta</taxon>
        <taxon>Tracheophyta</taxon>
        <taxon>Spermatophyta</taxon>
        <taxon>Magnoliopsida</taxon>
        <taxon>Liliopsida</taxon>
        <taxon>Dioscoreales</taxon>
        <taxon>Dioscoreaceae</taxon>
        <taxon>Dioscorea</taxon>
    </lineage>
</organism>
<protein>
    <submittedName>
        <fullName evidence="2">Uncharacterized protein</fullName>
    </submittedName>
</protein>
<dbReference type="PANTHER" id="PTHR33133:SF5">
    <property type="entry name" value="OS08G0107100 PROTEIN"/>
    <property type="match status" value="1"/>
</dbReference>
<evidence type="ECO:0000313" key="2">
    <source>
        <dbReference type="EMBL" id="KAJ0972092.1"/>
    </source>
</evidence>
<dbReference type="EMBL" id="JAGGNH010000005">
    <property type="protein sequence ID" value="KAJ0972092.1"/>
    <property type="molecule type" value="Genomic_DNA"/>
</dbReference>
<feature type="transmembrane region" description="Helical" evidence="1">
    <location>
        <begin position="176"/>
        <end position="208"/>
    </location>
</feature>
<feature type="transmembrane region" description="Helical" evidence="1">
    <location>
        <begin position="142"/>
        <end position="170"/>
    </location>
</feature>
<name>A0A9D5HDA3_9LILI</name>
<evidence type="ECO:0000256" key="1">
    <source>
        <dbReference type="SAM" id="Phobius"/>
    </source>
</evidence>
<keyword evidence="1" id="KW-0812">Transmembrane</keyword>
<evidence type="ECO:0000313" key="3">
    <source>
        <dbReference type="Proteomes" id="UP001085076"/>
    </source>
</evidence>
<keyword evidence="3" id="KW-1185">Reference proteome</keyword>
<feature type="transmembrane region" description="Helical" evidence="1">
    <location>
        <begin position="228"/>
        <end position="249"/>
    </location>
</feature>
<dbReference type="PANTHER" id="PTHR33133">
    <property type="entry name" value="OS08G0107100 PROTEIN-RELATED"/>
    <property type="match status" value="1"/>
</dbReference>
<keyword evidence="1" id="KW-0472">Membrane</keyword>
<dbReference type="OrthoDB" id="1908649at2759"/>
<dbReference type="AlphaFoldDB" id="A0A9D5HDA3"/>
<feature type="transmembrane region" description="Helical" evidence="1">
    <location>
        <begin position="97"/>
        <end position="121"/>
    </location>
</feature>
<dbReference type="Proteomes" id="UP001085076">
    <property type="component" value="Miscellaneous, Linkage group lg05"/>
</dbReference>
<accession>A0A9D5HDA3</accession>
<comment type="caution">
    <text evidence="2">The sequence shown here is derived from an EMBL/GenBank/DDBJ whole genome shotgun (WGS) entry which is preliminary data.</text>
</comment>
<feature type="transmembrane region" description="Helical" evidence="1">
    <location>
        <begin position="30"/>
        <end position="52"/>
    </location>
</feature>